<evidence type="ECO:0000256" key="4">
    <source>
        <dbReference type="ARBA" id="ARBA00034320"/>
    </source>
</evidence>
<proteinExistence type="inferred from homology"/>
<dbReference type="PANTHER" id="PTHR13748:SF59">
    <property type="entry name" value="COBW C-TERMINAL DOMAIN-CONTAINING PROTEIN"/>
    <property type="match status" value="1"/>
</dbReference>
<keyword evidence="1" id="KW-0547">Nucleotide-binding</keyword>
<dbReference type="Pfam" id="PF07683">
    <property type="entry name" value="CobW_C"/>
    <property type="match status" value="1"/>
</dbReference>
<comment type="catalytic activity">
    <reaction evidence="6">
        <text>GTP + H2O = GDP + phosphate + H(+)</text>
        <dbReference type="Rhea" id="RHEA:19669"/>
        <dbReference type="ChEBI" id="CHEBI:15377"/>
        <dbReference type="ChEBI" id="CHEBI:15378"/>
        <dbReference type="ChEBI" id="CHEBI:37565"/>
        <dbReference type="ChEBI" id="CHEBI:43474"/>
        <dbReference type="ChEBI" id="CHEBI:58189"/>
    </reaction>
    <physiologicalReaction direction="left-to-right" evidence="6">
        <dbReference type="Rhea" id="RHEA:19670"/>
    </physiologicalReaction>
</comment>
<evidence type="ECO:0000256" key="3">
    <source>
        <dbReference type="ARBA" id="ARBA00023186"/>
    </source>
</evidence>
<name>A0ABU5IKU2_9BURK</name>
<evidence type="ECO:0000313" key="8">
    <source>
        <dbReference type="EMBL" id="MDZ5459527.1"/>
    </source>
</evidence>
<feature type="domain" description="CobW C-terminal" evidence="7">
    <location>
        <begin position="236"/>
        <end position="330"/>
    </location>
</feature>
<organism evidence="8 9">
    <name type="scientific">Azohydromonas lata</name>
    <dbReference type="NCBI Taxonomy" id="45677"/>
    <lineage>
        <taxon>Bacteria</taxon>
        <taxon>Pseudomonadati</taxon>
        <taxon>Pseudomonadota</taxon>
        <taxon>Betaproteobacteria</taxon>
        <taxon>Burkholderiales</taxon>
        <taxon>Sphaerotilaceae</taxon>
        <taxon>Azohydromonas</taxon>
    </lineage>
</organism>
<sequence>MADSRLPVTVLTGFLGAGKTTLLNRILSERHGRRYMVIVNEYGEIGIDGSLVVGVEDEVYELNNGCVCCKVRGDLIRVVSGLVRRGEKFDGILIETSGMADPAPVLQTFVFDDLLRQYARLDSVVCIADVRHVSTEVRRHVEAAQQIAQADLVILNKTDLADGRQIELAENTVFQLNPTAQQLHTVQGDVPLHELLDRGAFDLSRLQWPAAKLGPAASSQAHRYAAVGGGRHGAGMGSVSLTFDQPFDQARFTAWLQRFMVEGSGKIPRAKGILALADCGLRFVFQAVHMTVDTQFAAPWRDDEPRTSRLVFIGQELDAQALTDELMRCCAGVEAEAS</sequence>
<accession>A0ABU5IKU2</accession>
<comment type="similarity">
    <text evidence="4">Belongs to the SIMIBI class G3E GTPase family. ZNG1 subfamily.</text>
</comment>
<evidence type="ECO:0000256" key="2">
    <source>
        <dbReference type="ARBA" id="ARBA00022801"/>
    </source>
</evidence>
<dbReference type="EMBL" id="JAXOJX010000045">
    <property type="protein sequence ID" value="MDZ5459527.1"/>
    <property type="molecule type" value="Genomic_DNA"/>
</dbReference>
<keyword evidence="2" id="KW-0378">Hydrolase</keyword>
<dbReference type="InterPro" id="IPR027417">
    <property type="entry name" value="P-loop_NTPase"/>
</dbReference>
<dbReference type="PANTHER" id="PTHR13748">
    <property type="entry name" value="COBW-RELATED"/>
    <property type="match status" value="1"/>
</dbReference>
<dbReference type="SUPFAM" id="SSF52540">
    <property type="entry name" value="P-loop containing nucleoside triphosphate hydrolases"/>
    <property type="match status" value="1"/>
</dbReference>
<evidence type="ECO:0000256" key="1">
    <source>
        <dbReference type="ARBA" id="ARBA00022741"/>
    </source>
</evidence>
<dbReference type="InterPro" id="IPR003495">
    <property type="entry name" value="CobW/HypB/UreG_nucleotide-bd"/>
</dbReference>
<dbReference type="InterPro" id="IPR011629">
    <property type="entry name" value="CobW-like_C"/>
</dbReference>
<dbReference type="CDD" id="cd03112">
    <property type="entry name" value="CobW-like"/>
    <property type="match status" value="1"/>
</dbReference>
<evidence type="ECO:0000256" key="5">
    <source>
        <dbReference type="ARBA" id="ARBA00045658"/>
    </source>
</evidence>
<gene>
    <name evidence="8" type="ORF">SM757_23385</name>
</gene>
<dbReference type="InterPro" id="IPR036627">
    <property type="entry name" value="CobW-likC_sf"/>
</dbReference>
<keyword evidence="9" id="KW-1185">Reference proteome</keyword>
<dbReference type="SMART" id="SM00833">
    <property type="entry name" value="CobW_C"/>
    <property type="match status" value="1"/>
</dbReference>
<protein>
    <submittedName>
        <fullName evidence="8">GTP-binding protein</fullName>
    </submittedName>
</protein>
<dbReference type="RefSeq" id="WP_322467239.1">
    <property type="nucleotide sequence ID" value="NZ_JAXOJX010000045.1"/>
</dbReference>
<dbReference type="Proteomes" id="UP001293718">
    <property type="component" value="Unassembled WGS sequence"/>
</dbReference>
<keyword evidence="3" id="KW-0143">Chaperone</keyword>
<evidence type="ECO:0000259" key="7">
    <source>
        <dbReference type="SMART" id="SM00833"/>
    </source>
</evidence>
<comment type="caution">
    <text evidence="8">The sequence shown here is derived from an EMBL/GenBank/DDBJ whole genome shotgun (WGS) entry which is preliminary data.</text>
</comment>
<comment type="function">
    <text evidence="5">Zinc chaperone that directly transfers zinc cofactor to target proteins, thereby activating them. Zinc is transferred from the CXCC motif in the GTPase domain to the zinc binding site in target proteins in a process requiring GTP hydrolysis.</text>
</comment>
<dbReference type="InterPro" id="IPR051316">
    <property type="entry name" value="Zinc-reg_GTPase_activator"/>
</dbReference>
<dbReference type="SUPFAM" id="SSF90002">
    <property type="entry name" value="Hypothetical protein YjiA, C-terminal domain"/>
    <property type="match status" value="1"/>
</dbReference>
<dbReference type="Pfam" id="PF02492">
    <property type="entry name" value="cobW"/>
    <property type="match status" value="1"/>
</dbReference>
<evidence type="ECO:0000256" key="6">
    <source>
        <dbReference type="ARBA" id="ARBA00049117"/>
    </source>
</evidence>
<dbReference type="Gene3D" id="3.30.1220.10">
    <property type="entry name" value="CobW-like, C-terminal domain"/>
    <property type="match status" value="1"/>
</dbReference>
<dbReference type="Gene3D" id="3.40.50.300">
    <property type="entry name" value="P-loop containing nucleotide triphosphate hydrolases"/>
    <property type="match status" value="1"/>
</dbReference>
<evidence type="ECO:0000313" key="9">
    <source>
        <dbReference type="Proteomes" id="UP001293718"/>
    </source>
</evidence>
<reference evidence="8 9" key="1">
    <citation type="submission" date="2023-11" db="EMBL/GenBank/DDBJ databases">
        <title>Draft genome of Azohydromonas lata strain H1 (DSM1123), a polyhydroxyalkanoate producer.</title>
        <authorList>
            <person name="Traversa D."/>
            <person name="D'Addabbo P."/>
            <person name="Pazzani C."/>
            <person name="Manzari C."/>
            <person name="Chiara M."/>
            <person name="Scrascia M."/>
        </authorList>
    </citation>
    <scope>NUCLEOTIDE SEQUENCE [LARGE SCALE GENOMIC DNA]</scope>
    <source>
        <strain evidence="8 9">H1</strain>
    </source>
</reference>